<dbReference type="CDD" id="cd10030">
    <property type="entry name" value="UDG-F4_TTUDGA_SPO1dp_like"/>
    <property type="match status" value="1"/>
</dbReference>
<dbReference type="EC" id="3.2.2.27" evidence="3"/>
<evidence type="ECO:0000256" key="2">
    <source>
        <dbReference type="ARBA" id="ARBA00006521"/>
    </source>
</evidence>
<protein>
    <recommendedName>
        <fullName evidence="4">Type-4 uracil-DNA glycosylase</fullName>
        <ecNumber evidence="3">3.2.2.27</ecNumber>
    </recommendedName>
</protein>
<evidence type="ECO:0000256" key="9">
    <source>
        <dbReference type="ARBA" id="ARBA00023004"/>
    </source>
</evidence>
<evidence type="ECO:0000313" key="14">
    <source>
        <dbReference type="EMBL" id="MFC3123642.1"/>
    </source>
</evidence>
<evidence type="ECO:0000259" key="13">
    <source>
        <dbReference type="SMART" id="SM00986"/>
    </source>
</evidence>
<dbReference type="EMBL" id="JBHRTN010000003">
    <property type="protein sequence ID" value="MFC3123642.1"/>
    <property type="molecule type" value="Genomic_DNA"/>
</dbReference>
<sequence length="292" mass="31266">MSLPHADPNPAQTLLAALRLQLEWGADEALAELPLDRLATVSRPVAEPGGEASASPRQEPSSRRPAPRRAAPALPLPPAARDAATLAAGAASLDELREAIRQVDTPLRDTATNLVFADGNPAAPLMLVGEAPGAEEDRLGRPFVGPSGQLLDRMLASIGLERGQDDPSRAFYITNILPWRPPGNRNPTDAEVNLFLPLVLRHIAIVRPRHVVLLGGVSAKALLGRKEGITRLRGRWHSVAGLELGGLEPPPALPSWHPAYLLRNPAAKRDSWADLLLLRRTLDGEAISTIAE</sequence>
<dbReference type="NCBIfam" id="TIGR00758">
    <property type="entry name" value="UDG_fam4"/>
    <property type="match status" value="1"/>
</dbReference>
<evidence type="ECO:0000256" key="1">
    <source>
        <dbReference type="ARBA" id="ARBA00001400"/>
    </source>
</evidence>
<keyword evidence="7" id="KW-0227">DNA damage</keyword>
<proteinExistence type="inferred from homology"/>
<dbReference type="SUPFAM" id="SSF52141">
    <property type="entry name" value="Uracil-DNA glycosylase-like"/>
    <property type="match status" value="1"/>
</dbReference>
<dbReference type="InterPro" id="IPR005273">
    <property type="entry name" value="Ura-DNA_glyco_family4"/>
</dbReference>
<dbReference type="InterPro" id="IPR051536">
    <property type="entry name" value="UDG_Type-4/5"/>
</dbReference>
<dbReference type="GO" id="GO:0004844">
    <property type="term" value="F:uracil DNA N-glycosylase activity"/>
    <property type="evidence" value="ECO:0007669"/>
    <property type="project" value="UniProtKB-EC"/>
</dbReference>
<keyword evidence="15" id="KW-1185">Reference proteome</keyword>
<dbReference type="Pfam" id="PF03167">
    <property type="entry name" value="UDG"/>
    <property type="match status" value="1"/>
</dbReference>
<dbReference type="SMART" id="SM00987">
    <property type="entry name" value="UreE_C"/>
    <property type="match status" value="1"/>
</dbReference>
<dbReference type="PANTHER" id="PTHR33693:SF1">
    <property type="entry name" value="TYPE-4 URACIL-DNA GLYCOSYLASE"/>
    <property type="match status" value="1"/>
</dbReference>
<evidence type="ECO:0000256" key="6">
    <source>
        <dbReference type="ARBA" id="ARBA00022723"/>
    </source>
</evidence>
<keyword evidence="14" id="KW-0326">Glycosidase</keyword>
<comment type="catalytic activity">
    <reaction evidence="1">
        <text>Hydrolyzes single-stranded DNA or mismatched double-stranded DNA and polynucleotides, releasing free uracil.</text>
        <dbReference type="EC" id="3.2.2.27"/>
    </reaction>
</comment>
<dbReference type="SMART" id="SM00986">
    <property type="entry name" value="UDG"/>
    <property type="match status" value="1"/>
</dbReference>
<comment type="caution">
    <text evidence="14">The sequence shown here is derived from an EMBL/GenBank/DDBJ whole genome shotgun (WGS) entry which is preliminary data.</text>
</comment>
<dbReference type="InterPro" id="IPR005122">
    <property type="entry name" value="Uracil-DNA_glycosylase-like"/>
</dbReference>
<dbReference type="PANTHER" id="PTHR33693">
    <property type="entry name" value="TYPE-5 URACIL-DNA GLYCOSYLASE"/>
    <property type="match status" value="1"/>
</dbReference>
<feature type="domain" description="Uracil-DNA glycosylase-like" evidence="13">
    <location>
        <begin position="116"/>
        <end position="276"/>
    </location>
</feature>
<keyword evidence="10" id="KW-0411">Iron-sulfur</keyword>
<evidence type="ECO:0000313" key="15">
    <source>
        <dbReference type="Proteomes" id="UP001595593"/>
    </source>
</evidence>
<dbReference type="Gene3D" id="3.40.470.10">
    <property type="entry name" value="Uracil-DNA glycosylase-like domain"/>
    <property type="match status" value="1"/>
</dbReference>
<keyword evidence="5" id="KW-0004">4Fe-4S</keyword>
<keyword evidence="9" id="KW-0408">Iron</keyword>
<feature type="region of interest" description="Disordered" evidence="12">
    <location>
        <begin position="42"/>
        <end position="75"/>
    </location>
</feature>
<name>A0ABV7FZF2_9PROT</name>
<organism evidence="14 15">
    <name type="scientific">Teichococcus globiformis</name>
    <dbReference type="NCBI Taxonomy" id="2307229"/>
    <lineage>
        <taxon>Bacteria</taxon>
        <taxon>Pseudomonadati</taxon>
        <taxon>Pseudomonadota</taxon>
        <taxon>Alphaproteobacteria</taxon>
        <taxon>Acetobacterales</taxon>
        <taxon>Roseomonadaceae</taxon>
        <taxon>Roseomonas</taxon>
    </lineage>
</organism>
<evidence type="ECO:0000256" key="11">
    <source>
        <dbReference type="ARBA" id="ARBA00023204"/>
    </source>
</evidence>
<evidence type="ECO:0000256" key="8">
    <source>
        <dbReference type="ARBA" id="ARBA00022801"/>
    </source>
</evidence>
<evidence type="ECO:0000256" key="4">
    <source>
        <dbReference type="ARBA" id="ARBA00019403"/>
    </source>
</evidence>
<dbReference type="InterPro" id="IPR036895">
    <property type="entry name" value="Uracil-DNA_glycosylase-like_sf"/>
</dbReference>
<keyword evidence="11" id="KW-0234">DNA repair</keyword>
<dbReference type="Proteomes" id="UP001595593">
    <property type="component" value="Unassembled WGS sequence"/>
</dbReference>
<comment type="similarity">
    <text evidence="2">Belongs to the uracil-DNA glycosylase (UDG) superfamily. Type 4 (UDGa) family.</text>
</comment>
<keyword evidence="6" id="KW-0479">Metal-binding</keyword>
<evidence type="ECO:0000256" key="7">
    <source>
        <dbReference type="ARBA" id="ARBA00022763"/>
    </source>
</evidence>
<dbReference type="RefSeq" id="WP_379592721.1">
    <property type="nucleotide sequence ID" value="NZ_JBHRTN010000003.1"/>
</dbReference>
<reference evidence="15" key="1">
    <citation type="journal article" date="2019" name="Int. J. Syst. Evol. Microbiol.">
        <title>The Global Catalogue of Microorganisms (GCM) 10K type strain sequencing project: providing services to taxonomists for standard genome sequencing and annotation.</title>
        <authorList>
            <consortium name="The Broad Institute Genomics Platform"/>
            <consortium name="The Broad Institute Genome Sequencing Center for Infectious Disease"/>
            <person name="Wu L."/>
            <person name="Ma J."/>
        </authorList>
    </citation>
    <scope>NUCLEOTIDE SEQUENCE [LARGE SCALE GENOMIC DNA]</scope>
    <source>
        <strain evidence="15">KCTC 52094</strain>
    </source>
</reference>
<evidence type="ECO:0000256" key="5">
    <source>
        <dbReference type="ARBA" id="ARBA00022485"/>
    </source>
</evidence>
<gene>
    <name evidence="14" type="ORF">ACFOD4_01100</name>
</gene>
<evidence type="ECO:0000256" key="12">
    <source>
        <dbReference type="SAM" id="MobiDB-lite"/>
    </source>
</evidence>
<accession>A0ABV7FZF2</accession>
<evidence type="ECO:0000256" key="3">
    <source>
        <dbReference type="ARBA" id="ARBA00012030"/>
    </source>
</evidence>
<evidence type="ECO:0000256" key="10">
    <source>
        <dbReference type="ARBA" id="ARBA00023014"/>
    </source>
</evidence>
<keyword evidence="8 14" id="KW-0378">Hydrolase</keyword>